<evidence type="ECO:0000313" key="2">
    <source>
        <dbReference type="Proteomes" id="UP000663671"/>
    </source>
</evidence>
<dbReference type="AlphaFoldDB" id="A0A8A1MFM1"/>
<dbReference type="VEuPathDB" id="FungiDB:I7I51_00472"/>
<reference evidence="1" key="1">
    <citation type="submission" date="2021-01" db="EMBL/GenBank/DDBJ databases">
        <title>Chromosome-level genome assembly of a human fungal pathogen reveals clustering of transcriptionally co-regulated genes.</title>
        <authorList>
            <person name="Voorhies M."/>
            <person name="Cohen S."/>
            <person name="Shea T.P."/>
            <person name="Petrus S."/>
            <person name="Munoz J.F."/>
            <person name="Poplawski S."/>
            <person name="Goldman W.E."/>
            <person name="Michael T."/>
            <person name="Cuomo C.A."/>
            <person name="Sil A."/>
            <person name="Beyhan S."/>
        </authorList>
    </citation>
    <scope>NUCLEOTIDE SEQUENCE</scope>
    <source>
        <strain evidence="1">WU24</strain>
    </source>
</reference>
<proteinExistence type="predicted"/>
<evidence type="ECO:0000313" key="1">
    <source>
        <dbReference type="EMBL" id="QSS63414.1"/>
    </source>
</evidence>
<sequence>MHADSVALWIQEKSDMGAWGCYGISAISVYCQAPDGLSLTRRLREQDKMCLLTFQTVLLALKINIVFDNVFAASTMGDMPNPQSPDMSVNAVSLLLPPANRTWWRCPAPICPRFMLEASLFQNRSSFHDEEEMFRTAKDKS</sequence>
<protein>
    <submittedName>
        <fullName evidence="1">Uncharacterized protein</fullName>
    </submittedName>
</protein>
<name>A0A8A1MFM1_AJECA</name>
<accession>A0A8A1MFM1</accession>
<organism evidence="1 2">
    <name type="scientific">Ajellomyces capsulatus</name>
    <name type="common">Darling's disease fungus</name>
    <name type="synonym">Histoplasma capsulatum</name>
    <dbReference type="NCBI Taxonomy" id="5037"/>
    <lineage>
        <taxon>Eukaryota</taxon>
        <taxon>Fungi</taxon>
        <taxon>Dikarya</taxon>
        <taxon>Ascomycota</taxon>
        <taxon>Pezizomycotina</taxon>
        <taxon>Eurotiomycetes</taxon>
        <taxon>Eurotiomycetidae</taxon>
        <taxon>Onygenales</taxon>
        <taxon>Ajellomycetaceae</taxon>
        <taxon>Histoplasma</taxon>
    </lineage>
</organism>
<dbReference type="Proteomes" id="UP000663671">
    <property type="component" value="Chromosome 1"/>
</dbReference>
<gene>
    <name evidence="1" type="ORF">I7I51_00472</name>
</gene>
<dbReference type="EMBL" id="CP069114">
    <property type="protein sequence ID" value="QSS63414.1"/>
    <property type="molecule type" value="Genomic_DNA"/>
</dbReference>